<dbReference type="EMBL" id="CP047423">
    <property type="protein sequence ID" value="QPD02562.1"/>
    <property type="molecule type" value="Genomic_DNA"/>
</dbReference>
<organism evidence="2 3">
    <name type="scientific">Candidatus Nitrospira kreftii</name>
    <dbReference type="NCBI Taxonomy" id="2652173"/>
    <lineage>
        <taxon>Bacteria</taxon>
        <taxon>Pseudomonadati</taxon>
        <taxon>Nitrospirota</taxon>
        <taxon>Nitrospiria</taxon>
        <taxon>Nitrospirales</taxon>
        <taxon>Nitrospiraceae</taxon>
        <taxon>Nitrospira</taxon>
    </lineage>
</organism>
<proteinExistence type="predicted"/>
<evidence type="ECO:0000256" key="1">
    <source>
        <dbReference type="SAM" id="Phobius"/>
    </source>
</evidence>
<evidence type="ECO:0000313" key="3">
    <source>
        <dbReference type="Proteomes" id="UP000593737"/>
    </source>
</evidence>
<sequence length="31" mass="3335">MTRAQWLLLGAVGLGVAIVIYLVFLCPADCQ</sequence>
<keyword evidence="1" id="KW-0472">Membrane</keyword>
<keyword evidence="1" id="KW-0812">Transmembrane</keyword>
<accession>A0A7S8FB57</accession>
<feature type="transmembrane region" description="Helical" evidence="1">
    <location>
        <begin position="6"/>
        <end position="26"/>
    </location>
</feature>
<name>A0A7S8FB57_9BACT</name>
<protein>
    <submittedName>
        <fullName evidence="2">Uncharacterized protein</fullName>
    </submittedName>
</protein>
<dbReference type="KEGG" id="nkf:Nkreftii_000336"/>
<dbReference type="Proteomes" id="UP000593737">
    <property type="component" value="Chromosome"/>
</dbReference>
<reference evidence="2 3" key="1">
    <citation type="journal article" date="2020" name="ISME J.">
        <title>Enrichment and physiological characterization of a novel comammox Nitrospira indicates ammonium inhibition of complete nitrification.</title>
        <authorList>
            <person name="Sakoula D."/>
            <person name="Koch H."/>
            <person name="Frank J."/>
            <person name="Jetten M.S.M."/>
            <person name="van Kessel M.A.H.J."/>
            <person name="Lucker S."/>
        </authorList>
    </citation>
    <scope>NUCLEOTIDE SEQUENCE [LARGE SCALE GENOMIC DNA]</scope>
    <source>
        <strain evidence="2">Comreactor17</strain>
    </source>
</reference>
<dbReference type="AlphaFoldDB" id="A0A7S8FB57"/>
<keyword evidence="1" id="KW-1133">Transmembrane helix</keyword>
<gene>
    <name evidence="2" type="ORF">Nkreftii_000336</name>
</gene>
<evidence type="ECO:0000313" key="2">
    <source>
        <dbReference type="EMBL" id="QPD02562.1"/>
    </source>
</evidence>